<proteinExistence type="predicted"/>
<organism evidence="2 3">
    <name type="scientific">Lentzea tibetensis</name>
    <dbReference type="NCBI Taxonomy" id="2591470"/>
    <lineage>
        <taxon>Bacteria</taxon>
        <taxon>Bacillati</taxon>
        <taxon>Actinomycetota</taxon>
        <taxon>Actinomycetes</taxon>
        <taxon>Pseudonocardiales</taxon>
        <taxon>Pseudonocardiaceae</taxon>
        <taxon>Lentzea</taxon>
    </lineage>
</organism>
<dbReference type="RefSeq" id="WP_146349207.1">
    <property type="nucleotide sequence ID" value="NZ_VOBR01000002.1"/>
</dbReference>
<dbReference type="EMBL" id="VOBR01000002">
    <property type="protein sequence ID" value="TWP53611.1"/>
    <property type="molecule type" value="Genomic_DNA"/>
</dbReference>
<dbReference type="PANTHER" id="PTHR12110:SF52">
    <property type="entry name" value="XYLOSE ISOMERASE"/>
    <property type="match status" value="1"/>
</dbReference>
<protein>
    <submittedName>
        <fullName evidence="2">Sugar phosphate isomerase/epimerase</fullName>
    </submittedName>
</protein>
<evidence type="ECO:0000259" key="1">
    <source>
        <dbReference type="Pfam" id="PF01261"/>
    </source>
</evidence>
<dbReference type="GO" id="GO:0016853">
    <property type="term" value="F:isomerase activity"/>
    <property type="evidence" value="ECO:0007669"/>
    <property type="project" value="UniProtKB-KW"/>
</dbReference>
<feature type="domain" description="Xylose isomerase-like TIM barrel" evidence="1">
    <location>
        <begin position="52"/>
        <end position="261"/>
    </location>
</feature>
<gene>
    <name evidence="2" type="ORF">FKR81_02255</name>
</gene>
<sequence>MTIGLSTYAFFWQLSDRVEKPLTLFDVLDRTADADVSLLQICDYQAIESMLPGELRDLRAAADQAGIELELGTRGLAPEHLRRYLDIAEILGATTLRSMVNSTPAEAEECIRLVLPRLVDQGVTLALETYEKVPTGVLVELVERIGHPRIGHPRIGICLDPANVVAALEHPRTVIDQTAAHVVNVHVKDFTFAREDGWVGFKLIGCPLGEGLLDHAHLVDVVDTRRINQVIEHWLPWQGSPDYTCLLEEQWTAHNLDYLRSKQS</sequence>
<dbReference type="PANTHER" id="PTHR12110">
    <property type="entry name" value="HYDROXYPYRUVATE ISOMERASE"/>
    <property type="match status" value="1"/>
</dbReference>
<dbReference type="AlphaFoldDB" id="A0A563F1I8"/>
<dbReference type="Gene3D" id="3.20.20.150">
    <property type="entry name" value="Divalent-metal-dependent TIM barrel enzymes"/>
    <property type="match status" value="1"/>
</dbReference>
<comment type="caution">
    <text evidence="2">The sequence shown here is derived from an EMBL/GenBank/DDBJ whole genome shotgun (WGS) entry which is preliminary data.</text>
</comment>
<reference evidence="2 3" key="1">
    <citation type="submission" date="2019-07" db="EMBL/GenBank/DDBJ databases">
        <title>Lentzea xizangensis sp. nov., isolated from Qinghai-Tibetan Plateau Soils.</title>
        <authorList>
            <person name="Huang J."/>
        </authorList>
    </citation>
    <scope>NUCLEOTIDE SEQUENCE [LARGE SCALE GENOMIC DNA]</scope>
    <source>
        <strain evidence="2 3">FXJ1.1311</strain>
    </source>
</reference>
<keyword evidence="2" id="KW-0413">Isomerase</keyword>
<evidence type="ECO:0000313" key="2">
    <source>
        <dbReference type="EMBL" id="TWP53611.1"/>
    </source>
</evidence>
<dbReference type="InterPro" id="IPR050312">
    <property type="entry name" value="IolE/XylAMocC-like"/>
</dbReference>
<dbReference type="InterPro" id="IPR036237">
    <property type="entry name" value="Xyl_isomerase-like_sf"/>
</dbReference>
<dbReference type="InterPro" id="IPR013022">
    <property type="entry name" value="Xyl_isomerase-like_TIM-brl"/>
</dbReference>
<dbReference type="Proteomes" id="UP000316639">
    <property type="component" value="Unassembled WGS sequence"/>
</dbReference>
<dbReference type="Pfam" id="PF01261">
    <property type="entry name" value="AP_endonuc_2"/>
    <property type="match status" value="1"/>
</dbReference>
<keyword evidence="3" id="KW-1185">Reference proteome</keyword>
<accession>A0A563F1I8</accession>
<evidence type="ECO:0000313" key="3">
    <source>
        <dbReference type="Proteomes" id="UP000316639"/>
    </source>
</evidence>
<dbReference type="OrthoDB" id="3350993at2"/>
<name>A0A563F1I8_9PSEU</name>
<dbReference type="SUPFAM" id="SSF51658">
    <property type="entry name" value="Xylose isomerase-like"/>
    <property type="match status" value="1"/>
</dbReference>